<comment type="cofactor">
    <cofactor evidence="1">
        <name>Mg(2+)</name>
        <dbReference type="ChEBI" id="CHEBI:18420"/>
    </cofactor>
</comment>
<dbReference type="SFLD" id="SFLDG01017">
    <property type="entry name" value="Polyprenyl_Transferase_Like"/>
    <property type="match status" value="1"/>
</dbReference>
<evidence type="ECO:0000256" key="7">
    <source>
        <dbReference type="RuleBase" id="RU004466"/>
    </source>
</evidence>
<dbReference type="SUPFAM" id="SSF48576">
    <property type="entry name" value="Terpenoid synthases"/>
    <property type="match status" value="1"/>
</dbReference>
<reference evidence="8 9" key="1">
    <citation type="submission" date="2019-06" db="EMBL/GenBank/DDBJ databases">
        <authorList>
            <person name="Li J."/>
        </authorList>
    </citation>
    <scope>NUCLEOTIDE SEQUENCE [LARGE SCALE GENOMIC DNA]</scope>
    <source>
        <strain evidence="8 9">LMG 28165</strain>
    </source>
</reference>
<dbReference type="InterPro" id="IPR008949">
    <property type="entry name" value="Isoprenoid_synthase_dom_sf"/>
</dbReference>
<comment type="similarity">
    <text evidence="3 7">Belongs to the FPP/GGPP synthase family.</text>
</comment>
<dbReference type="AlphaFoldDB" id="A0A5C4U4V4"/>
<dbReference type="PROSITE" id="PS00444">
    <property type="entry name" value="POLYPRENYL_SYNTHASE_2"/>
    <property type="match status" value="1"/>
</dbReference>
<evidence type="ECO:0000313" key="8">
    <source>
        <dbReference type="EMBL" id="TNL97269.1"/>
    </source>
</evidence>
<evidence type="ECO:0000256" key="2">
    <source>
        <dbReference type="ARBA" id="ARBA00005128"/>
    </source>
</evidence>
<sequence>MTHGQNPPQQHAGSVDLGDPELNARVATGMEAVEQRLADELAVGEDFVLEKAAHLVHAGGKRFRPMMTLLASEFGKHPGCEDVIKAATVVELVHVATLYHDDVMDEADRRRGVESANSRWGNSVAILSGDILLSHASALMAQLDVETVAHFADTFRMLVTGQMRETIGPRDGDDVVEHYLKVIEEKTAVLIASAGHLGAIHSGASSEHVDALRTLGSLIGMIFQIVDDVIDIFSTSEESGKTPGTDLREGVLTLPVLLAMEGDGEVAQELRSLLDGPLHSDDDVNHALDLLSRSNGRERTLEVVNDYLARAEEQFDRLPDIPAKAALRSLCHYTVSRVG</sequence>
<comment type="caution">
    <text evidence="8">The sequence shown here is derived from an EMBL/GenBank/DDBJ whole genome shotgun (WGS) entry which is preliminary data.</text>
</comment>
<protein>
    <submittedName>
        <fullName evidence="8">Polyprenyl synthetase family protein</fullName>
    </submittedName>
</protein>
<dbReference type="GO" id="GO:0046872">
    <property type="term" value="F:metal ion binding"/>
    <property type="evidence" value="ECO:0007669"/>
    <property type="project" value="UniProtKB-KW"/>
</dbReference>
<keyword evidence="5" id="KW-0479">Metal-binding</keyword>
<keyword evidence="4 7" id="KW-0808">Transferase</keyword>
<organism evidence="8 9">
    <name type="scientific">Corynebacterium tapiri</name>
    <dbReference type="NCBI Taxonomy" id="1448266"/>
    <lineage>
        <taxon>Bacteria</taxon>
        <taxon>Bacillati</taxon>
        <taxon>Actinomycetota</taxon>
        <taxon>Actinomycetes</taxon>
        <taxon>Mycobacteriales</taxon>
        <taxon>Corynebacteriaceae</taxon>
        <taxon>Corynebacterium</taxon>
    </lineage>
</organism>
<comment type="pathway">
    <text evidence="2">Isoprenoid biosynthesis.</text>
</comment>
<accession>A0A5C4U4V4</accession>
<proteinExistence type="inferred from homology"/>
<dbReference type="InterPro" id="IPR000092">
    <property type="entry name" value="Polyprenyl_synt"/>
</dbReference>
<dbReference type="GO" id="GO:0008299">
    <property type="term" value="P:isoprenoid biosynthetic process"/>
    <property type="evidence" value="ECO:0007669"/>
    <property type="project" value="InterPro"/>
</dbReference>
<name>A0A5C4U4V4_9CORY</name>
<dbReference type="CDD" id="cd00685">
    <property type="entry name" value="Trans_IPPS_HT"/>
    <property type="match status" value="1"/>
</dbReference>
<dbReference type="RefSeq" id="WP_139465651.1">
    <property type="nucleotide sequence ID" value="NZ_VDHJ01000008.1"/>
</dbReference>
<dbReference type="EMBL" id="VDHJ01000008">
    <property type="protein sequence ID" value="TNL97269.1"/>
    <property type="molecule type" value="Genomic_DNA"/>
</dbReference>
<dbReference type="PANTHER" id="PTHR12001:SF69">
    <property type="entry name" value="ALL TRANS-POLYPRENYL-DIPHOSPHATE SYNTHASE PDSS1"/>
    <property type="match status" value="1"/>
</dbReference>
<dbReference type="Pfam" id="PF00348">
    <property type="entry name" value="polyprenyl_synt"/>
    <property type="match status" value="1"/>
</dbReference>
<evidence type="ECO:0000256" key="3">
    <source>
        <dbReference type="ARBA" id="ARBA00006706"/>
    </source>
</evidence>
<dbReference type="GO" id="GO:0004659">
    <property type="term" value="F:prenyltransferase activity"/>
    <property type="evidence" value="ECO:0007669"/>
    <property type="project" value="InterPro"/>
</dbReference>
<evidence type="ECO:0000313" key="9">
    <source>
        <dbReference type="Proteomes" id="UP000312032"/>
    </source>
</evidence>
<evidence type="ECO:0000256" key="5">
    <source>
        <dbReference type="ARBA" id="ARBA00022723"/>
    </source>
</evidence>
<dbReference type="Proteomes" id="UP000312032">
    <property type="component" value="Unassembled WGS sequence"/>
</dbReference>
<evidence type="ECO:0000256" key="4">
    <source>
        <dbReference type="ARBA" id="ARBA00022679"/>
    </source>
</evidence>
<keyword evidence="6" id="KW-0460">Magnesium</keyword>
<dbReference type="Gene3D" id="1.10.600.10">
    <property type="entry name" value="Farnesyl Diphosphate Synthase"/>
    <property type="match status" value="1"/>
</dbReference>
<dbReference type="OrthoDB" id="4497239at2"/>
<dbReference type="InterPro" id="IPR033749">
    <property type="entry name" value="Polyprenyl_synt_CS"/>
</dbReference>
<dbReference type="SFLD" id="SFLDS00005">
    <property type="entry name" value="Isoprenoid_Synthase_Type_I"/>
    <property type="match status" value="1"/>
</dbReference>
<dbReference type="PANTHER" id="PTHR12001">
    <property type="entry name" value="GERANYLGERANYL PYROPHOSPHATE SYNTHASE"/>
    <property type="match status" value="1"/>
</dbReference>
<evidence type="ECO:0000256" key="1">
    <source>
        <dbReference type="ARBA" id="ARBA00001946"/>
    </source>
</evidence>
<gene>
    <name evidence="8" type="ORF">FHE74_06245</name>
</gene>
<evidence type="ECO:0000256" key="6">
    <source>
        <dbReference type="ARBA" id="ARBA00022842"/>
    </source>
</evidence>
<keyword evidence="9" id="KW-1185">Reference proteome</keyword>